<dbReference type="EMBL" id="MU394326">
    <property type="protein sequence ID" value="KAI6085327.1"/>
    <property type="molecule type" value="Genomic_DNA"/>
</dbReference>
<sequence>MGSTSEVVPTYIGHDNTILAQSVQVQISVHADETYLTDLQTTVNMISPSSSSLLNGDLDGQDDSKKGNGDDSRKGNGDDGDDETPITTLTPTIGNPISNDETPITTMSSTSSSMDSSTTSFPSISSLPTQTKSQSPSSYLSTQSKGVIVVTEIPAATEASSAQGNALSGSTIAGIVGGIVGAMILGAFGTFIFMRRIKKRSSSRSSQHTSEKSRPADQPHVRTSINALPELDEQRNPSEMPPNKPMAWELQGSNNFTIWELPA</sequence>
<evidence type="ECO:0000313" key="2">
    <source>
        <dbReference type="Proteomes" id="UP001497680"/>
    </source>
</evidence>
<keyword evidence="2" id="KW-1185">Reference proteome</keyword>
<dbReference type="Proteomes" id="UP001497680">
    <property type="component" value="Unassembled WGS sequence"/>
</dbReference>
<accession>A0ACC0CY09</accession>
<protein>
    <submittedName>
        <fullName evidence="1">Uncharacterized protein</fullName>
    </submittedName>
</protein>
<gene>
    <name evidence="1" type="ORF">F4821DRAFT_261010</name>
</gene>
<reference evidence="1 2" key="1">
    <citation type="journal article" date="2022" name="New Phytol.">
        <title>Ecological generalism drives hyperdiversity of secondary metabolite gene clusters in xylarialean endophytes.</title>
        <authorList>
            <person name="Franco M.E.E."/>
            <person name="Wisecaver J.H."/>
            <person name="Arnold A.E."/>
            <person name="Ju Y.M."/>
            <person name="Slot J.C."/>
            <person name="Ahrendt S."/>
            <person name="Moore L.P."/>
            <person name="Eastman K.E."/>
            <person name="Scott K."/>
            <person name="Konkel Z."/>
            <person name="Mondo S.J."/>
            <person name="Kuo A."/>
            <person name="Hayes R.D."/>
            <person name="Haridas S."/>
            <person name="Andreopoulos B."/>
            <person name="Riley R."/>
            <person name="LaButti K."/>
            <person name="Pangilinan J."/>
            <person name="Lipzen A."/>
            <person name="Amirebrahimi M."/>
            <person name="Yan J."/>
            <person name="Adam C."/>
            <person name="Keymanesh K."/>
            <person name="Ng V."/>
            <person name="Louie K."/>
            <person name="Northen T."/>
            <person name="Drula E."/>
            <person name="Henrissat B."/>
            <person name="Hsieh H.M."/>
            <person name="Youens-Clark K."/>
            <person name="Lutzoni F."/>
            <person name="Miadlikowska J."/>
            <person name="Eastwood D.C."/>
            <person name="Hamelin R.C."/>
            <person name="Grigoriev I.V."/>
            <person name="U'Ren J.M."/>
        </authorList>
    </citation>
    <scope>NUCLEOTIDE SEQUENCE [LARGE SCALE GENOMIC DNA]</scope>
    <source>
        <strain evidence="1 2">ER1909</strain>
    </source>
</reference>
<organism evidence="1 2">
    <name type="scientific">Hypoxylon rubiginosum</name>
    <dbReference type="NCBI Taxonomy" id="110542"/>
    <lineage>
        <taxon>Eukaryota</taxon>
        <taxon>Fungi</taxon>
        <taxon>Dikarya</taxon>
        <taxon>Ascomycota</taxon>
        <taxon>Pezizomycotina</taxon>
        <taxon>Sordariomycetes</taxon>
        <taxon>Xylariomycetidae</taxon>
        <taxon>Xylariales</taxon>
        <taxon>Hypoxylaceae</taxon>
        <taxon>Hypoxylon</taxon>
    </lineage>
</organism>
<evidence type="ECO:0000313" key="1">
    <source>
        <dbReference type="EMBL" id="KAI6085327.1"/>
    </source>
</evidence>
<comment type="caution">
    <text evidence="1">The sequence shown here is derived from an EMBL/GenBank/DDBJ whole genome shotgun (WGS) entry which is preliminary data.</text>
</comment>
<name>A0ACC0CY09_9PEZI</name>
<proteinExistence type="predicted"/>